<organism evidence="1 2">
    <name type="scientific">Shouchella clausii (strain KSM-K16)</name>
    <name type="common">Alkalihalobacillus clausii</name>
    <dbReference type="NCBI Taxonomy" id="66692"/>
    <lineage>
        <taxon>Bacteria</taxon>
        <taxon>Bacillati</taxon>
        <taxon>Bacillota</taxon>
        <taxon>Bacilli</taxon>
        <taxon>Bacillales</taxon>
        <taxon>Bacillaceae</taxon>
        <taxon>Shouchella</taxon>
    </lineage>
</organism>
<dbReference type="AlphaFoldDB" id="Q5WBD0"/>
<proteinExistence type="predicted"/>
<sequence length="167" mass="19994">MEITLYHSYLPESHEFHVPLEEIFSYGIKYNTKSNNRYSNGGTVKLEITEKLRPRETPDWIDFRKAVGVDLTNRFSKSFCFPLFTHKVLVFNGELSMNIYDQSFYEDLKETDEEALNFNTGRSIEYWIKEYWESMVALEQYFQKKPYPKPEILIFEDVLNQIIRVCE</sequence>
<dbReference type="eggNOG" id="ENOG5033TWZ">
    <property type="taxonomic scope" value="Bacteria"/>
</dbReference>
<evidence type="ECO:0000313" key="1">
    <source>
        <dbReference type="EMBL" id="BAD66330.1"/>
    </source>
</evidence>
<reference evidence="1 2" key="1">
    <citation type="journal article" date="1994" name="J. Ferment. Bioeng.">
        <title>Molecular cloning and nucleotide sequence of the gene for an alkaline protease from the alkalophilic Bacillus sp. KSM-K16.</title>
        <authorList>
            <person name="Hakamada Y."/>
            <person name="Kobayashi T."/>
            <person name="Hitomi J."/>
            <person name="Kawai S."/>
            <person name="Ito S."/>
        </authorList>
    </citation>
    <scope>NUCLEOTIDE SEQUENCE [LARGE SCALE GENOMIC DNA]</scope>
    <source>
        <strain evidence="1 2">KSM-K16</strain>
    </source>
</reference>
<keyword evidence="2" id="KW-1185">Reference proteome</keyword>
<accession>Q5WBD0</accession>
<dbReference type="EMBL" id="AP006627">
    <property type="protein sequence ID" value="BAD66330.1"/>
    <property type="molecule type" value="Genomic_DNA"/>
</dbReference>
<protein>
    <recommendedName>
        <fullName evidence="3">DNA polymerase III</fullName>
    </recommendedName>
</protein>
<evidence type="ECO:0008006" key="3">
    <source>
        <dbReference type="Google" id="ProtNLM"/>
    </source>
</evidence>
<dbReference type="Proteomes" id="UP000001168">
    <property type="component" value="Chromosome"/>
</dbReference>
<name>Q5WBD0_SHOC1</name>
<reference evidence="1 2" key="3">
    <citation type="journal article" date="1997" name="Protein Eng.">
        <title>High-resolution crystal structure of M-protease: phylogeny aided analysis of the high-alkaline adaptation mechanism.</title>
        <authorList>
            <person name="Shirai T."/>
            <person name="Suzuki A."/>
            <person name="Yamane T."/>
            <person name="Ashida T."/>
            <person name="Kobayashi T."/>
            <person name="Ito S."/>
        </authorList>
    </citation>
    <scope>NUCLEOTIDE SEQUENCE [LARGE SCALE GENOMIC DNA]</scope>
    <source>
        <strain evidence="1 2">KSM-K16</strain>
    </source>
</reference>
<dbReference type="OrthoDB" id="2626877at2"/>
<dbReference type="HOGENOM" id="CLU_138989_0_0_9"/>
<evidence type="ECO:0000313" key="2">
    <source>
        <dbReference type="Proteomes" id="UP000001168"/>
    </source>
</evidence>
<dbReference type="KEGG" id="bcl:ABC3799"/>
<reference evidence="2" key="4">
    <citation type="submission" date="2003-10" db="EMBL/GenBank/DDBJ databases">
        <title>The complete genome sequence of the alkaliphilic Bacillus clausii KSM-K16.</title>
        <authorList>
            <person name="Takaki Y."/>
            <person name="Kageyama Y."/>
            <person name="Shimamura S."/>
            <person name="Suzuki H."/>
            <person name="Nishi S."/>
            <person name="Hatada Y."/>
            <person name="Kawai S."/>
            <person name="Ito S."/>
            <person name="Horikoshi K."/>
        </authorList>
    </citation>
    <scope>NUCLEOTIDE SEQUENCE [LARGE SCALE GENOMIC DNA]</scope>
    <source>
        <strain evidence="2">KSM-K16</strain>
    </source>
</reference>
<reference evidence="1 2" key="5">
    <citation type="journal article" date="2007" name="Extremophiles">
        <title>Intragenomic diversity of the V1 regions of 16S rRNA genes in high-alkaline protease-producing Bacillus clausii spp.</title>
        <authorList>
            <person name="Kageyama Y."/>
            <person name="Takaki Y."/>
            <person name="Shimamura S."/>
            <person name="Nishi S."/>
            <person name="Nogi Y."/>
            <person name="Uchimura K."/>
            <person name="Kobayashi T."/>
            <person name="Hitomi J."/>
            <person name="Ozaki K."/>
            <person name="Kawai S."/>
            <person name="Ito S."/>
            <person name="Horikoshi K."/>
        </authorList>
    </citation>
    <scope>NUCLEOTIDE SEQUENCE [LARGE SCALE GENOMIC DNA]</scope>
    <source>
        <strain evidence="1 2">KSM-K16</strain>
    </source>
</reference>
<reference evidence="1 2" key="2">
    <citation type="journal article" date="1995" name="Appl. Microbiol. Biotechnol.">
        <title>Purification and properties of an alkaline protease from alkalophilic Bacillus sp. KSM-K16.</title>
        <authorList>
            <person name="Kobayashi T."/>
            <person name="Hakamada Y."/>
            <person name="Adachi S."/>
            <person name="Hitomi J."/>
            <person name="Yoshimatsu T."/>
            <person name="Koike K."/>
            <person name="Kawai S."/>
            <person name="Ito S."/>
        </authorList>
    </citation>
    <scope>NUCLEOTIDE SEQUENCE [LARGE SCALE GENOMIC DNA]</scope>
    <source>
        <strain evidence="1 2">KSM-K16</strain>
    </source>
</reference>
<gene>
    <name evidence="1" type="ordered locus">ABC3799</name>
</gene>